<dbReference type="InterPro" id="IPR026028">
    <property type="entry name" value="V-type_ATPase_116kDa_su_euka"/>
</dbReference>
<dbReference type="PANTHER" id="PTHR11629">
    <property type="entry name" value="VACUOLAR PROTON ATPASES"/>
    <property type="match status" value="1"/>
</dbReference>
<proteinExistence type="inferred from homology"/>
<dbReference type="GO" id="GO:0007035">
    <property type="term" value="P:vacuolar acidification"/>
    <property type="evidence" value="ECO:0007669"/>
    <property type="project" value="TreeGrafter"/>
</dbReference>
<reference evidence="11" key="1">
    <citation type="submission" date="2022-11" db="EMBL/GenBank/DDBJ databases">
        <authorList>
            <person name="Hyden B.L."/>
            <person name="Feng K."/>
            <person name="Yates T."/>
            <person name="Jawdy S."/>
            <person name="Smart L.B."/>
            <person name="Muchero W."/>
        </authorList>
    </citation>
    <scope>NUCLEOTIDE SEQUENCE</scope>
    <source>
        <tissue evidence="11">Shoot tip</tissue>
    </source>
</reference>
<organism evidence="11 12">
    <name type="scientific">Salix koriyanagi</name>
    <dbReference type="NCBI Taxonomy" id="2511006"/>
    <lineage>
        <taxon>Eukaryota</taxon>
        <taxon>Viridiplantae</taxon>
        <taxon>Streptophyta</taxon>
        <taxon>Embryophyta</taxon>
        <taxon>Tracheophyta</taxon>
        <taxon>Spermatophyta</taxon>
        <taxon>Magnoliopsida</taxon>
        <taxon>eudicotyledons</taxon>
        <taxon>Gunneridae</taxon>
        <taxon>Pentapetalae</taxon>
        <taxon>rosids</taxon>
        <taxon>fabids</taxon>
        <taxon>Malpighiales</taxon>
        <taxon>Salicaceae</taxon>
        <taxon>Saliceae</taxon>
        <taxon>Salix</taxon>
    </lineage>
</organism>
<evidence type="ECO:0000256" key="9">
    <source>
        <dbReference type="RuleBase" id="RU361189"/>
    </source>
</evidence>
<keyword evidence="10" id="KW-0175">Coiled coil</keyword>
<evidence type="ECO:0000256" key="1">
    <source>
        <dbReference type="ARBA" id="ARBA00004141"/>
    </source>
</evidence>
<comment type="function">
    <text evidence="9">Essential component of the vacuolar proton pump (V-ATPase), a multimeric enzyme that catalyzes the translocation of protons across the membranes. Required for assembly and activity of the V-ATPase.</text>
</comment>
<evidence type="ECO:0000256" key="8">
    <source>
        <dbReference type="ARBA" id="ARBA00023136"/>
    </source>
</evidence>
<keyword evidence="6 9" id="KW-1133">Transmembrane helix</keyword>
<dbReference type="Pfam" id="PF01496">
    <property type="entry name" value="V_ATPase_I"/>
    <property type="match status" value="2"/>
</dbReference>
<accession>A0A9Q0UZ33</accession>
<feature type="coiled-coil region" evidence="10">
    <location>
        <begin position="97"/>
        <end position="131"/>
    </location>
</feature>
<dbReference type="AlphaFoldDB" id="A0A9Q0UZ33"/>
<evidence type="ECO:0000256" key="7">
    <source>
        <dbReference type="ARBA" id="ARBA00023065"/>
    </source>
</evidence>
<comment type="similarity">
    <text evidence="2 9">Belongs to the V-ATPase 116 kDa subunit family.</text>
</comment>
<dbReference type="Proteomes" id="UP001151752">
    <property type="component" value="Chromosome 4"/>
</dbReference>
<evidence type="ECO:0000313" key="12">
    <source>
        <dbReference type="Proteomes" id="UP001151752"/>
    </source>
</evidence>
<dbReference type="PIRSF" id="PIRSF001293">
    <property type="entry name" value="ATP6V0A1"/>
    <property type="match status" value="1"/>
</dbReference>
<keyword evidence="12" id="KW-1185">Reference proteome</keyword>
<dbReference type="PANTHER" id="PTHR11629:SF112">
    <property type="entry name" value="V-TYPE PROTON ATPASE SUBUNIT A3"/>
    <property type="match status" value="1"/>
</dbReference>
<gene>
    <name evidence="11" type="ORF">OIU74_003984</name>
</gene>
<evidence type="ECO:0000256" key="2">
    <source>
        <dbReference type="ARBA" id="ARBA00009904"/>
    </source>
</evidence>
<dbReference type="GO" id="GO:0046961">
    <property type="term" value="F:proton-transporting ATPase activity, rotational mechanism"/>
    <property type="evidence" value="ECO:0007669"/>
    <property type="project" value="InterPro"/>
</dbReference>
<feature type="transmembrane region" description="Helical" evidence="9">
    <location>
        <begin position="715"/>
        <end position="736"/>
    </location>
</feature>
<protein>
    <recommendedName>
        <fullName evidence="9">V-type proton ATPase subunit a</fullName>
    </recommendedName>
</protein>
<keyword evidence="7 9" id="KW-0406">Ion transport</keyword>
<keyword evidence="8 9" id="KW-0472">Membrane</keyword>
<name>A0A9Q0UZ33_9ROSI</name>
<sequence>MAEARVAGGGCCPPMDLFRSEAMQLVQLIIPIESAHYTVSYIGDLGLLQFKDLNADKSPFQRTYAAQIKKFGEMSRKLRFFKEQMEKAGVTPLTKPMKQAEIDVDDLEVKLGELEAELVEMNTNNEKLQHSYNELVEYKLVLNKAGEFFSSAFSRATAQQKEIESQQTGEESLDTPLLEDKEISIESSKQVKLGFITGLVLKEKSMLFERIIFRATRGNVYTRQAAVEELVIDPVSGEKVEKNVFVVFYSGEKAKTKILKICEAFGANRYSFTEDFGKQVQMISEVSGRLSELKTTIDAGIASKESYSATNNLVKLMKVREEKSIYHTMNMLSLDVTKKCLVAEGWSPVFATNLIQDALQRAAFDSNSQVGTILQVLHTSESPPTYFRTNKFTSAFQDIVDAYGVAKYQEANPGCKLGDITEMTFGGRYVILMMAFFSIYTGLIYNEFFSVPFKLFAPSAYACRDLSCRDATTYGLIKVRPTYPFGVDPVWHGSRSELPFLNSLKMKLSILIGVAQMNLGIILSYFNATYFKNSLNIWFQFIPQMIFLNSLFGYLSLLIILKWCTGSQADLYHVMIYMFLSPTDELGENQLFPRQKTVQLVLLLSALVSVPWMLLPKPFLLKKQHQARQGESYMPLQSTEDSLQLEANHDSHGHEEFEFSEVFVHQMIHTIEFVLGAVSNTASYLRLWALSLAHSELSSVFYEKVLLLAWGYNNIIILLVGAIVFIFATVGVLLVMETLSAFLHALRLHWVEFQNKFYEGDGYKFYPFSFASLNDEYD</sequence>
<comment type="caution">
    <text evidence="11">The sequence shown here is derived from an EMBL/GenBank/DDBJ whole genome shotgun (WGS) entry which is preliminary data.</text>
</comment>
<reference evidence="11" key="2">
    <citation type="journal article" date="2023" name="Int. J. Mol. Sci.">
        <title>De Novo Assembly and Annotation of 11 Diverse Shrub Willow (Salix) Genomes Reveals Novel Gene Organization in Sex-Linked Regions.</title>
        <authorList>
            <person name="Hyden B."/>
            <person name="Feng K."/>
            <person name="Yates T.B."/>
            <person name="Jawdy S."/>
            <person name="Cereghino C."/>
            <person name="Smart L.B."/>
            <person name="Muchero W."/>
        </authorList>
    </citation>
    <scope>NUCLEOTIDE SEQUENCE</scope>
    <source>
        <tissue evidence="11">Shoot tip</tissue>
    </source>
</reference>
<comment type="subcellular location">
    <subcellularLocation>
        <location evidence="1">Membrane</location>
        <topology evidence="1">Multi-pass membrane protein</topology>
    </subcellularLocation>
</comment>
<keyword evidence="3 9" id="KW-0813">Transport</keyword>
<dbReference type="GO" id="GO:0000220">
    <property type="term" value="C:vacuolar proton-transporting V-type ATPase, V0 domain"/>
    <property type="evidence" value="ECO:0007669"/>
    <property type="project" value="InterPro"/>
</dbReference>
<feature type="transmembrane region" description="Helical" evidence="9">
    <location>
        <begin position="508"/>
        <end position="526"/>
    </location>
</feature>
<evidence type="ECO:0000256" key="6">
    <source>
        <dbReference type="ARBA" id="ARBA00022989"/>
    </source>
</evidence>
<feature type="transmembrane region" description="Helical" evidence="9">
    <location>
        <begin position="538"/>
        <end position="561"/>
    </location>
</feature>
<evidence type="ECO:0000313" key="11">
    <source>
        <dbReference type="EMBL" id="KAJ6739129.1"/>
    </source>
</evidence>
<evidence type="ECO:0000256" key="4">
    <source>
        <dbReference type="ARBA" id="ARBA00022692"/>
    </source>
</evidence>
<dbReference type="GO" id="GO:0051117">
    <property type="term" value="F:ATPase binding"/>
    <property type="evidence" value="ECO:0007669"/>
    <property type="project" value="TreeGrafter"/>
</dbReference>
<keyword evidence="5 9" id="KW-0375">Hydrogen ion transport</keyword>
<evidence type="ECO:0000256" key="5">
    <source>
        <dbReference type="ARBA" id="ARBA00022781"/>
    </source>
</evidence>
<dbReference type="InterPro" id="IPR002490">
    <property type="entry name" value="V-ATPase_116kDa_su"/>
</dbReference>
<evidence type="ECO:0000256" key="3">
    <source>
        <dbReference type="ARBA" id="ARBA00022448"/>
    </source>
</evidence>
<evidence type="ECO:0000256" key="10">
    <source>
        <dbReference type="SAM" id="Coils"/>
    </source>
</evidence>
<keyword evidence="4 9" id="KW-0812">Transmembrane</keyword>
<dbReference type="EMBL" id="JAPFFM010000010">
    <property type="protein sequence ID" value="KAJ6739129.1"/>
    <property type="molecule type" value="Genomic_DNA"/>
</dbReference>
<feature type="transmembrane region" description="Helical" evidence="9">
    <location>
        <begin position="425"/>
        <end position="445"/>
    </location>
</feature>